<proteinExistence type="predicted"/>
<organism evidence="1">
    <name type="scientific">Prevotella sp. GTC17253</name>
    <dbReference type="NCBI Taxonomy" id="3236793"/>
    <lineage>
        <taxon>Bacteria</taxon>
        <taxon>Pseudomonadati</taxon>
        <taxon>Bacteroidota</taxon>
        <taxon>Bacteroidia</taxon>
        <taxon>Bacteroidales</taxon>
        <taxon>Prevotellaceae</taxon>
        <taxon>Prevotella</taxon>
    </lineage>
</organism>
<gene>
    <name evidence="1" type="ORF">GTC17253_02150</name>
</gene>
<dbReference type="AlphaFoldDB" id="A0AB33ISN2"/>
<accession>A0AB33ISN2</accession>
<evidence type="ECO:0000313" key="1">
    <source>
        <dbReference type="EMBL" id="BFO70249.1"/>
    </source>
</evidence>
<protein>
    <submittedName>
        <fullName evidence="1">Uncharacterized protein</fullName>
    </submittedName>
</protein>
<dbReference type="EMBL" id="AP035785">
    <property type="protein sequence ID" value="BFO70249.1"/>
    <property type="molecule type" value="Genomic_DNA"/>
</dbReference>
<name>A0AB33ISN2_9BACT</name>
<reference evidence="1" key="1">
    <citation type="submission" date="2024-07" db="EMBL/GenBank/DDBJ databases">
        <title>Complete genome sequence of Prevotella sp. YM-2024 GTC17253.</title>
        <authorList>
            <person name="Hayashi M."/>
            <person name="Muto Y."/>
            <person name="Tanaka K."/>
            <person name="Niwa H."/>
        </authorList>
    </citation>
    <scope>NUCLEOTIDE SEQUENCE</scope>
    <source>
        <strain evidence="1">GTC17253</strain>
    </source>
</reference>
<sequence length="63" mass="7382">MDFKEAEKLAKDWGEKPCDHPHIQKETWIDLEGIAVQNGDYVCTQCGQTFTEAEYKEFCNKRK</sequence>